<evidence type="ECO:0000313" key="1">
    <source>
        <dbReference type="EMBL" id="KAK1593267.1"/>
    </source>
</evidence>
<evidence type="ECO:0000313" key="2">
    <source>
        <dbReference type="Proteomes" id="UP001230504"/>
    </source>
</evidence>
<dbReference type="EMBL" id="JAHLJV010000026">
    <property type="protein sequence ID" value="KAK1593267.1"/>
    <property type="molecule type" value="Genomic_DNA"/>
</dbReference>
<dbReference type="AlphaFoldDB" id="A0AAD8V3T1"/>
<proteinExistence type="predicted"/>
<name>A0AAD8V3T1_9PEZI</name>
<keyword evidence="2" id="KW-1185">Reference proteome</keyword>
<gene>
    <name evidence="1" type="ORF">LY79DRAFT_589894</name>
</gene>
<dbReference type="RefSeq" id="XP_060414578.1">
    <property type="nucleotide sequence ID" value="XM_060561077.1"/>
</dbReference>
<comment type="caution">
    <text evidence="1">The sequence shown here is derived from an EMBL/GenBank/DDBJ whole genome shotgun (WGS) entry which is preliminary data.</text>
</comment>
<protein>
    <submittedName>
        <fullName evidence="1">Uncharacterized protein</fullName>
    </submittedName>
</protein>
<sequence>MKDRRQSAVGPKSSAALAFRLKTDIQLPRNCILARRFPAVLLEPRPESDAFWSRGCCQMSVLGNCGAVPAGGTEARYKYLMAR</sequence>
<reference evidence="1" key="1">
    <citation type="submission" date="2021-06" db="EMBL/GenBank/DDBJ databases">
        <title>Comparative genomics, transcriptomics and evolutionary studies reveal genomic signatures of adaptation to plant cell wall in hemibiotrophic fungi.</title>
        <authorList>
            <consortium name="DOE Joint Genome Institute"/>
            <person name="Baroncelli R."/>
            <person name="Diaz J.F."/>
            <person name="Benocci T."/>
            <person name="Peng M."/>
            <person name="Battaglia E."/>
            <person name="Haridas S."/>
            <person name="Andreopoulos W."/>
            <person name="Labutti K."/>
            <person name="Pangilinan J."/>
            <person name="Floch G.L."/>
            <person name="Makela M.R."/>
            <person name="Henrissat B."/>
            <person name="Grigoriev I.V."/>
            <person name="Crouch J.A."/>
            <person name="De Vries R.P."/>
            <person name="Sukno S.A."/>
            <person name="Thon M.R."/>
        </authorList>
    </citation>
    <scope>NUCLEOTIDE SEQUENCE</scope>
    <source>
        <strain evidence="1">CBS 125086</strain>
    </source>
</reference>
<accession>A0AAD8V3T1</accession>
<dbReference type="GeneID" id="85445317"/>
<organism evidence="1 2">
    <name type="scientific">Colletotrichum navitas</name>
    <dbReference type="NCBI Taxonomy" id="681940"/>
    <lineage>
        <taxon>Eukaryota</taxon>
        <taxon>Fungi</taxon>
        <taxon>Dikarya</taxon>
        <taxon>Ascomycota</taxon>
        <taxon>Pezizomycotina</taxon>
        <taxon>Sordariomycetes</taxon>
        <taxon>Hypocreomycetidae</taxon>
        <taxon>Glomerellales</taxon>
        <taxon>Glomerellaceae</taxon>
        <taxon>Colletotrichum</taxon>
        <taxon>Colletotrichum graminicola species complex</taxon>
    </lineage>
</organism>
<dbReference type="Proteomes" id="UP001230504">
    <property type="component" value="Unassembled WGS sequence"/>
</dbReference>